<accession>A0A9D7SV13</accession>
<dbReference type="Proteomes" id="UP000808337">
    <property type="component" value="Unassembled WGS sequence"/>
</dbReference>
<dbReference type="AlphaFoldDB" id="A0A9D7SV13"/>
<dbReference type="Pfam" id="PF08889">
    <property type="entry name" value="WbqC"/>
    <property type="match status" value="1"/>
</dbReference>
<comment type="caution">
    <text evidence="1">The sequence shown here is derived from an EMBL/GenBank/DDBJ whole genome shotgun (WGS) entry which is preliminary data.</text>
</comment>
<sequence>MRITFAVQMMEMNSCVVGLQYLPSVEYFAHWLHHRTLILEKHEHYQKRTWRNKTAILGPQDALILSIPLQKGKNQDLPISDVKISYDEPWSRVHMHSIQTTYGKTAFFNEIESDIEGIFKNNHQFLWDLNMQFIELFISFLLGEWNMVLTQFYEVSFPASDIDLRKGVPAGLSSLSIESLPVYEQVHRFSNSHLPNLSILDALCHLGPGTFDYLKRYAHELYK</sequence>
<organism evidence="1 2">
    <name type="scientific">Candidatus Opimibacter skivensis</name>
    <dbReference type="NCBI Taxonomy" id="2982028"/>
    <lineage>
        <taxon>Bacteria</taxon>
        <taxon>Pseudomonadati</taxon>
        <taxon>Bacteroidota</taxon>
        <taxon>Saprospiria</taxon>
        <taxon>Saprospirales</taxon>
        <taxon>Saprospiraceae</taxon>
        <taxon>Candidatus Opimibacter</taxon>
    </lineage>
</organism>
<name>A0A9D7SV13_9BACT</name>
<evidence type="ECO:0000313" key="1">
    <source>
        <dbReference type="EMBL" id="MBK9981454.1"/>
    </source>
</evidence>
<proteinExistence type="predicted"/>
<protein>
    <submittedName>
        <fullName evidence="1">WbqC family protein</fullName>
    </submittedName>
</protein>
<dbReference type="EMBL" id="JADKGY010000001">
    <property type="protein sequence ID" value="MBK9981454.1"/>
    <property type="molecule type" value="Genomic_DNA"/>
</dbReference>
<evidence type="ECO:0000313" key="2">
    <source>
        <dbReference type="Proteomes" id="UP000808337"/>
    </source>
</evidence>
<gene>
    <name evidence="1" type="ORF">IPP15_03340</name>
</gene>
<dbReference type="InterPro" id="IPR014985">
    <property type="entry name" value="WbqC"/>
</dbReference>
<reference evidence="1 2" key="1">
    <citation type="submission" date="2020-10" db="EMBL/GenBank/DDBJ databases">
        <title>Connecting structure to function with the recovery of over 1000 high-quality activated sludge metagenome-assembled genomes encoding full-length rRNA genes using long-read sequencing.</title>
        <authorList>
            <person name="Singleton C.M."/>
            <person name="Petriglieri F."/>
            <person name="Kristensen J.M."/>
            <person name="Kirkegaard R.H."/>
            <person name="Michaelsen T.Y."/>
            <person name="Andersen M.H."/>
            <person name="Karst S.M."/>
            <person name="Dueholm M.S."/>
            <person name="Nielsen P.H."/>
            <person name="Albertsen M."/>
        </authorList>
    </citation>
    <scope>NUCLEOTIDE SEQUENCE [LARGE SCALE GENOMIC DNA]</scope>
    <source>
        <strain evidence="1">Ribe_18-Q3-R11-54_MAXAC.273</strain>
    </source>
</reference>